<proteinExistence type="predicted"/>
<dbReference type="AlphaFoldDB" id="A0A377WKI1"/>
<sequence>MITQSYTCMSREEAKKAIKRTRRLLMSADDDAVSQRLDLDVALDLLTSGKIAYGKHHFSIMVYSPSLESLVADTNEISNALNNIGITPVPAEISLSAAYMAQLPGNYNLRPRKGELSSQNFVELAALHNFYPGKRDKAPWGDAMALLRTPSGDGYLYQPA</sequence>
<name>A0A377WKI1_KLEPN</name>
<feature type="domain" description="CagE TrbE VirB component of type IV transporter system central" evidence="1">
    <location>
        <begin position="2"/>
        <end position="112"/>
    </location>
</feature>
<evidence type="ECO:0000313" key="3">
    <source>
        <dbReference type="Proteomes" id="UP000254799"/>
    </source>
</evidence>
<organism evidence="2 3">
    <name type="scientific">Klebsiella pneumoniae</name>
    <dbReference type="NCBI Taxonomy" id="573"/>
    <lineage>
        <taxon>Bacteria</taxon>
        <taxon>Pseudomonadati</taxon>
        <taxon>Pseudomonadota</taxon>
        <taxon>Gammaproteobacteria</taxon>
        <taxon>Enterobacterales</taxon>
        <taxon>Enterobacteriaceae</taxon>
        <taxon>Klebsiella/Raoultella group</taxon>
        <taxon>Klebsiella</taxon>
        <taxon>Klebsiella pneumoniae complex</taxon>
    </lineage>
</organism>
<dbReference type="Proteomes" id="UP000254799">
    <property type="component" value="Unassembled WGS sequence"/>
</dbReference>
<dbReference type="EMBL" id="UGLC01000002">
    <property type="protein sequence ID" value="STT55346.1"/>
    <property type="molecule type" value="Genomic_DNA"/>
</dbReference>
<protein>
    <submittedName>
        <fullName evidence="2">ATPase</fullName>
    </submittedName>
</protein>
<evidence type="ECO:0000313" key="2">
    <source>
        <dbReference type="EMBL" id="STT55346.1"/>
    </source>
</evidence>
<dbReference type="InterPro" id="IPR018145">
    <property type="entry name" value="CagE_TrbE_VirB_cntrl_dom"/>
</dbReference>
<reference evidence="2 3" key="1">
    <citation type="submission" date="2018-06" db="EMBL/GenBank/DDBJ databases">
        <authorList>
            <consortium name="Pathogen Informatics"/>
            <person name="Doyle S."/>
        </authorList>
    </citation>
    <scope>NUCLEOTIDE SEQUENCE [LARGE SCALE GENOMIC DNA]</scope>
    <source>
        <strain evidence="2 3">NCTC8849</strain>
    </source>
</reference>
<accession>A0A377WKI1</accession>
<dbReference type="GO" id="GO:0005524">
    <property type="term" value="F:ATP binding"/>
    <property type="evidence" value="ECO:0007669"/>
    <property type="project" value="InterPro"/>
</dbReference>
<dbReference type="Pfam" id="PF03135">
    <property type="entry name" value="CagE_TrbE_VirB"/>
    <property type="match status" value="1"/>
</dbReference>
<evidence type="ECO:0000259" key="1">
    <source>
        <dbReference type="Pfam" id="PF03135"/>
    </source>
</evidence>
<gene>
    <name evidence="2" type="primary">ptlC_1</name>
    <name evidence="2" type="ORF">NCTC8849_03955</name>
</gene>